<dbReference type="AlphaFoldDB" id="A0A1A8N763"/>
<accession>A0A1A8N763</accession>
<evidence type="ECO:0000313" key="1">
    <source>
        <dbReference type="EMBL" id="SBR64711.1"/>
    </source>
</evidence>
<organism evidence="1">
    <name type="scientific">Nothobranchius rachovii</name>
    <name type="common">bluefin notho</name>
    <dbReference type="NCBI Taxonomy" id="451742"/>
    <lineage>
        <taxon>Eukaryota</taxon>
        <taxon>Metazoa</taxon>
        <taxon>Chordata</taxon>
        <taxon>Craniata</taxon>
        <taxon>Vertebrata</taxon>
        <taxon>Euteleostomi</taxon>
        <taxon>Actinopterygii</taxon>
        <taxon>Neopterygii</taxon>
        <taxon>Teleostei</taxon>
        <taxon>Neoteleostei</taxon>
        <taxon>Acanthomorphata</taxon>
        <taxon>Ovalentaria</taxon>
        <taxon>Atherinomorphae</taxon>
        <taxon>Cyprinodontiformes</taxon>
        <taxon>Nothobranchiidae</taxon>
        <taxon>Nothobranchius</taxon>
    </lineage>
</organism>
<proteinExistence type="predicted"/>
<reference evidence="1" key="2">
    <citation type="submission" date="2016-06" db="EMBL/GenBank/DDBJ databases">
        <title>The genome of a short-lived fish provides insights into sex chromosome evolution and the genetic control of aging.</title>
        <authorList>
            <person name="Reichwald K."/>
            <person name="Felder M."/>
            <person name="Petzold A."/>
            <person name="Koch P."/>
            <person name="Groth M."/>
            <person name="Platzer M."/>
        </authorList>
    </citation>
    <scope>NUCLEOTIDE SEQUENCE</scope>
    <source>
        <tissue evidence="1">Brain</tissue>
    </source>
</reference>
<gene>
    <name evidence="1" type="primary">Nfu_g_1_025027</name>
</gene>
<name>A0A1A8N763_9TELE</name>
<dbReference type="EMBL" id="HAEH01000347">
    <property type="protein sequence ID" value="SBR64711.1"/>
    <property type="molecule type" value="Transcribed_RNA"/>
</dbReference>
<reference evidence="1" key="1">
    <citation type="submission" date="2016-05" db="EMBL/GenBank/DDBJ databases">
        <authorList>
            <person name="Lavstsen T."/>
            <person name="Jespersen J.S."/>
        </authorList>
    </citation>
    <scope>NUCLEOTIDE SEQUENCE</scope>
    <source>
        <tissue evidence="1">Brain</tissue>
    </source>
</reference>
<protein>
    <submittedName>
        <fullName evidence="1">Uncharacterized protein</fullName>
    </submittedName>
</protein>
<sequence length="89" mass="10102">MSCSPCTKKRTKDLLGPMLKEMKTSGTLYSGVMRQRSRFLDLMVSKLYGIIKEKMLPSLHALFQHDNDPEHTSKATVAFLKKISVKVTE</sequence>